<keyword evidence="1" id="KW-0472">Membrane</keyword>
<name>A0A1F5H427_9BACT</name>
<gene>
    <name evidence="2" type="ORF">A2W45_01990</name>
</gene>
<proteinExistence type="predicted"/>
<dbReference type="Proteomes" id="UP000178393">
    <property type="component" value="Unassembled WGS sequence"/>
</dbReference>
<evidence type="ECO:0000256" key="1">
    <source>
        <dbReference type="SAM" id="Phobius"/>
    </source>
</evidence>
<accession>A0A1F5H427</accession>
<dbReference type="EMBL" id="MFBH01000038">
    <property type="protein sequence ID" value="OGD98916.1"/>
    <property type="molecule type" value="Genomic_DNA"/>
</dbReference>
<evidence type="ECO:0000313" key="3">
    <source>
        <dbReference type="Proteomes" id="UP000178393"/>
    </source>
</evidence>
<sequence>MATLSQTSEISKKTFVGGFIVVGLIFLLILTYRFGLTLKNMLFPAPPPASTVAFGKIPKLDISEGVKSSEKIDYKIETISGELPKLAHEIKVFKVDFPKPSFGDLERTKAHVAGADYRKEPESVTDRTAIFRNSTSPDYVLTINITSGNFIMGSNYLNNKELTDKRPTSVEQATEIARNFFNNLRVDLSSFNEKAQKNQLLKFEDGTLNEATSLSSVNFIKVLFPRLPIDEVKVINPRLDRAPIWALTSSTDVVEAQVAMQNIKKHKFSTYPLKEITKALEELGKGQGALNEEIEGAVFPIRDVEIVYLESENYQEYLEPVYLFKSDNNLTAYVPAVDDTWISESGTD</sequence>
<evidence type="ECO:0000313" key="2">
    <source>
        <dbReference type="EMBL" id="OGD98916.1"/>
    </source>
</evidence>
<feature type="transmembrane region" description="Helical" evidence="1">
    <location>
        <begin position="15"/>
        <end position="34"/>
    </location>
</feature>
<keyword evidence="1" id="KW-1133">Transmembrane helix</keyword>
<reference evidence="2 3" key="1">
    <citation type="journal article" date="2016" name="Nat. Commun.">
        <title>Thousands of microbial genomes shed light on interconnected biogeochemical processes in an aquifer system.</title>
        <authorList>
            <person name="Anantharaman K."/>
            <person name="Brown C.T."/>
            <person name="Hug L.A."/>
            <person name="Sharon I."/>
            <person name="Castelle C.J."/>
            <person name="Probst A.J."/>
            <person name="Thomas B.C."/>
            <person name="Singh A."/>
            <person name="Wilkins M.J."/>
            <person name="Karaoz U."/>
            <person name="Brodie E.L."/>
            <person name="Williams K.H."/>
            <person name="Hubbard S.S."/>
            <person name="Banfield J.F."/>
        </authorList>
    </citation>
    <scope>NUCLEOTIDE SEQUENCE [LARGE SCALE GENOMIC DNA]</scope>
</reference>
<keyword evidence="1" id="KW-0812">Transmembrane</keyword>
<comment type="caution">
    <text evidence="2">The sequence shown here is derived from an EMBL/GenBank/DDBJ whole genome shotgun (WGS) entry which is preliminary data.</text>
</comment>
<organism evidence="2 3">
    <name type="scientific">Candidatus Curtissbacteria bacterium RIFCSPHIGHO2_12_41_11</name>
    <dbReference type="NCBI Taxonomy" id="1797718"/>
    <lineage>
        <taxon>Bacteria</taxon>
        <taxon>Candidatus Curtissiibacteriota</taxon>
    </lineage>
</organism>
<dbReference type="AlphaFoldDB" id="A0A1F5H427"/>
<protein>
    <submittedName>
        <fullName evidence="2">Uncharacterized protein</fullName>
    </submittedName>
</protein>